<keyword evidence="3" id="KW-1185">Reference proteome</keyword>
<protein>
    <submittedName>
        <fullName evidence="2">Uncharacterized protein</fullName>
    </submittedName>
</protein>
<gene>
    <name evidence="2" type="ORF">KSX_06930</name>
</gene>
<name>A0A8J3MRR0_9CHLR</name>
<evidence type="ECO:0000313" key="3">
    <source>
        <dbReference type="Proteomes" id="UP000612362"/>
    </source>
</evidence>
<keyword evidence="1" id="KW-1133">Transmembrane helix</keyword>
<accession>A0A8J3MRR0</accession>
<proteinExistence type="predicted"/>
<organism evidence="2 3">
    <name type="scientific">Ktedonospora formicarum</name>
    <dbReference type="NCBI Taxonomy" id="2778364"/>
    <lineage>
        <taxon>Bacteria</taxon>
        <taxon>Bacillati</taxon>
        <taxon>Chloroflexota</taxon>
        <taxon>Ktedonobacteria</taxon>
        <taxon>Ktedonobacterales</taxon>
        <taxon>Ktedonobacteraceae</taxon>
        <taxon>Ktedonospora</taxon>
    </lineage>
</organism>
<dbReference type="EMBL" id="BNJF01000001">
    <property type="protein sequence ID" value="GHO42530.1"/>
    <property type="molecule type" value="Genomic_DNA"/>
</dbReference>
<comment type="caution">
    <text evidence="2">The sequence shown here is derived from an EMBL/GenBank/DDBJ whole genome shotgun (WGS) entry which is preliminary data.</text>
</comment>
<keyword evidence="1" id="KW-0812">Transmembrane</keyword>
<sequence length="67" mass="7484">MAEIIDVLLLPSSTLRYFGDGKSIYYKQNSGAGVSILFLFHAILYGLPMAAELQPRGVARKRDLYYA</sequence>
<keyword evidence="1" id="KW-0472">Membrane</keyword>
<evidence type="ECO:0000313" key="2">
    <source>
        <dbReference type="EMBL" id="GHO42530.1"/>
    </source>
</evidence>
<evidence type="ECO:0000256" key="1">
    <source>
        <dbReference type="SAM" id="Phobius"/>
    </source>
</evidence>
<reference evidence="2" key="1">
    <citation type="submission" date="2020-10" db="EMBL/GenBank/DDBJ databases">
        <title>Taxonomic study of unclassified bacteria belonging to the class Ktedonobacteria.</title>
        <authorList>
            <person name="Yabe S."/>
            <person name="Wang C.M."/>
            <person name="Zheng Y."/>
            <person name="Sakai Y."/>
            <person name="Cavaletti L."/>
            <person name="Monciardini P."/>
            <person name="Donadio S."/>
        </authorList>
    </citation>
    <scope>NUCLEOTIDE SEQUENCE</scope>
    <source>
        <strain evidence="2">SOSP1-1</strain>
    </source>
</reference>
<dbReference type="Proteomes" id="UP000612362">
    <property type="component" value="Unassembled WGS sequence"/>
</dbReference>
<feature type="transmembrane region" description="Helical" evidence="1">
    <location>
        <begin position="32"/>
        <end position="51"/>
    </location>
</feature>
<dbReference type="AlphaFoldDB" id="A0A8J3MRR0"/>